<evidence type="ECO:0000256" key="1">
    <source>
        <dbReference type="SAM" id="Coils"/>
    </source>
</evidence>
<comment type="caution">
    <text evidence="3">The sequence shown here is derived from an EMBL/GenBank/DDBJ whole genome shotgun (WGS) entry which is preliminary data.</text>
</comment>
<dbReference type="AlphaFoldDB" id="A0AAN6JVL3"/>
<organism evidence="3 4">
    <name type="scientific">Friedmanniomyces endolithicus</name>
    <dbReference type="NCBI Taxonomy" id="329885"/>
    <lineage>
        <taxon>Eukaryota</taxon>
        <taxon>Fungi</taxon>
        <taxon>Dikarya</taxon>
        <taxon>Ascomycota</taxon>
        <taxon>Pezizomycotina</taxon>
        <taxon>Dothideomycetes</taxon>
        <taxon>Dothideomycetidae</taxon>
        <taxon>Mycosphaerellales</taxon>
        <taxon>Teratosphaeriaceae</taxon>
        <taxon>Friedmanniomyces</taxon>
    </lineage>
</organism>
<evidence type="ECO:0000313" key="4">
    <source>
        <dbReference type="Proteomes" id="UP001175353"/>
    </source>
</evidence>
<dbReference type="Proteomes" id="UP001175353">
    <property type="component" value="Unassembled WGS sequence"/>
</dbReference>
<feature type="compositionally biased region" description="Polar residues" evidence="2">
    <location>
        <begin position="191"/>
        <end position="207"/>
    </location>
</feature>
<protein>
    <submittedName>
        <fullName evidence="3">Structural maintenance of chromosomes protein 2</fullName>
    </submittedName>
</protein>
<proteinExistence type="predicted"/>
<feature type="non-terminal residue" evidence="3">
    <location>
        <position position="207"/>
    </location>
</feature>
<feature type="region of interest" description="Disordered" evidence="2">
    <location>
        <begin position="145"/>
        <end position="207"/>
    </location>
</feature>
<reference evidence="3" key="1">
    <citation type="submission" date="2023-06" db="EMBL/GenBank/DDBJ databases">
        <title>Black Yeasts Isolated from many extreme environments.</title>
        <authorList>
            <person name="Coleine C."/>
            <person name="Stajich J.E."/>
            <person name="Selbmann L."/>
        </authorList>
    </citation>
    <scope>NUCLEOTIDE SEQUENCE</scope>
    <source>
        <strain evidence="3">CCFEE 5200</strain>
    </source>
</reference>
<keyword evidence="1" id="KW-0175">Coiled coil</keyword>
<accession>A0AAN6JVL3</accession>
<name>A0AAN6JVL3_9PEZI</name>
<feature type="coiled-coil region" evidence="1">
    <location>
        <begin position="68"/>
        <end position="95"/>
    </location>
</feature>
<evidence type="ECO:0000313" key="3">
    <source>
        <dbReference type="EMBL" id="KAK0949432.1"/>
    </source>
</evidence>
<gene>
    <name evidence="3" type="primary">SMC2_5</name>
    <name evidence="3" type="ORF">LTR91_026468</name>
</gene>
<feature type="compositionally biased region" description="Basic and acidic residues" evidence="2">
    <location>
        <begin position="149"/>
        <end position="189"/>
    </location>
</feature>
<evidence type="ECO:0000256" key="2">
    <source>
        <dbReference type="SAM" id="MobiDB-lite"/>
    </source>
</evidence>
<dbReference type="EMBL" id="JAUJLE010001166">
    <property type="protein sequence ID" value="KAK0949432.1"/>
    <property type="molecule type" value="Genomic_DNA"/>
</dbReference>
<keyword evidence="4" id="KW-1185">Reference proteome</keyword>
<sequence>MSSAIANSTYFAAPDLPPTALHFIDTAIASFHKLPGSAIALRYIRSSYQDDPVRSLVELFLFIFAERMSELDGNKEKLGREIGVLEEDMEKVRAARDKELRKGGKFARLEEAVKEHSHELVRLATILDLKQVSLAEEQDRMKKAQASVKDLEKQLKQRSEAHKQLQQRFEESNKEVEEQTAEVEKKEELLQTLQTGISSNAGSDGGY</sequence>